<comment type="subcellular location">
    <subcellularLocation>
        <location evidence="1">Host cell</location>
    </subcellularLocation>
    <subcellularLocation>
        <location evidence="2">Secreted</location>
    </subcellularLocation>
</comment>
<keyword evidence="6" id="KW-1185">Reference proteome</keyword>
<dbReference type="Pfam" id="PF20147">
    <property type="entry name" value="Crinkler"/>
    <property type="match status" value="1"/>
</dbReference>
<dbReference type="GO" id="GO:0005576">
    <property type="term" value="C:extracellular region"/>
    <property type="evidence" value="ECO:0007669"/>
    <property type="project" value="UniProtKB-SubCell"/>
</dbReference>
<keyword evidence="3" id="KW-0964">Secreted</keyword>
<gene>
    <name evidence="5" type="ORF">BG011_001062</name>
</gene>
<dbReference type="InterPro" id="IPR045379">
    <property type="entry name" value="Crinkler_N"/>
</dbReference>
<name>A0A9P6PLP6_9FUNG</name>
<sequence length="197" mass="21710">MAELNLSCLVDGEPMSKVFPLPSATTDTFGNLKDPIKAKDAQEFKNVDTKDPMFLQVSVPITEGDEIPIVLDSLVEKKRFGPATELSKVLGGGALKKKANILAQHPAPSEILDLKFTGDDNWRSDQTIKNWILQGPQSEENKQSQLQQLADYVASPEIVELKENEVAACLVVVVGSRQILYWEMSDGESRKELQLAA</sequence>
<accession>A0A9P6PLP6</accession>
<dbReference type="Proteomes" id="UP000726737">
    <property type="component" value="Unassembled WGS sequence"/>
</dbReference>
<evidence type="ECO:0000313" key="5">
    <source>
        <dbReference type="EMBL" id="KAG0247688.1"/>
    </source>
</evidence>
<evidence type="ECO:0000256" key="2">
    <source>
        <dbReference type="ARBA" id="ARBA00004613"/>
    </source>
</evidence>
<dbReference type="EMBL" id="JAAAJA010001259">
    <property type="protein sequence ID" value="KAG0247688.1"/>
    <property type="molecule type" value="Genomic_DNA"/>
</dbReference>
<dbReference type="GO" id="GO:0043657">
    <property type="term" value="C:host cell"/>
    <property type="evidence" value="ECO:0007669"/>
    <property type="project" value="UniProtKB-SubCell"/>
</dbReference>
<feature type="domain" description="Crinkler effector protein N-terminal" evidence="4">
    <location>
        <begin position="4"/>
        <end position="102"/>
    </location>
</feature>
<dbReference type="AlphaFoldDB" id="A0A9P6PLP6"/>
<protein>
    <recommendedName>
        <fullName evidence="4">Crinkler effector protein N-terminal domain-containing protein</fullName>
    </recommendedName>
</protein>
<evidence type="ECO:0000259" key="4">
    <source>
        <dbReference type="Pfam" id="PF20147"/>
    </source>
</evidence>
<evidence type="ECO:0000256" key="1">
    <source>
        <dbReference type="ARBA" id="ARBA00004340"/>
    </source>
</evidence>
<proteinExistence type="predicted"/>
<reference evidence="5" key="1">
    <citation type="journal article" date="2020" name="Fungal Divers.">
        <title>Resolving the Mortierellaceae phylogeny through synthesis of multi-gene phylogenetics and phylogenomics.</title>
        <authorList>
            <person name="Vandepol N."/>
            <person name="Liber J."/>
            <person name="Desiro A."/>
            <person name="Na H."/>
            <person name="Kennedy M."/>
            <person name="Barry K."/>
            <person name="Grigoriev I.V."/>
            <person name="Miller A.N."/>
            <person name="O'Donnell K."/>
            <person name="Stajich J.E."/>
            <person name="Bonito G."/>
        </authorList>
    </citation>
    <scope>NUCLEOTIDE SEQUENCE</scope>
    <source>
        <strain evidence="5">KOD948</strain>
    </source>
</reference>
<organism evidence="5 6">
    <name type="scientific">Mortierella polycephala</name>
    <dbReference type="NCBI Taxonomy" id="41804"/>
    <lineage>
        <taxon>Eukaryota</taxon>
        <taxon>Fungi</taxon>
        <taxon>Fungi incertae sedis</taxon>
        <taxon>Mucoromycota</taxon>
        <taxon>Mortierellomycotina</taxon>
        <taxon>Mortierellomycetes</taxon>
        <taxon>Mortierellales</taxon>
        <taxon>Mortierellaceae</taxon>
        <taxon>Mortierella</taxon>
    </lineage>
</organism>
<dbReference type="OrthoDB" id="5380555at2759"/>
<evidence type="ECO:0000313" key="6">
    <source>
        <dbReference type="Proteomes" id="UP000726737"/>
    </source>
</evidence>
<comment type="caution">
    <text evidence="5">The sequence shown here is derived from an EMBL/GenBank/DDBJ whole genome shotgun (WGS) entry which is preliminary data.</text>
</comment>
<evidence type="ECO:0000256" key="3">
    <source>
        <dbReference type="ARBA" id="ARBA00022525"/>
    </source>
</evidence>